<dbReference type="HOGENOM" id="CLU_3439477_0_0_1"/>
<dbReference type="EMBL" id="AMYD01002816">
    <property type="protein sequence ID" value="EQB47815.1"/>
    <property type="molecule type" value="Genomic_DNA"/>
</dbReference>
<comment type="caution">
    <text evidence="1">The sequence shown here is derived from an EMBL/GenBank/DDBJ whole genome shotgun (WGS) entry which is preliminary data.</text>
</comment>
<organism evidence="1 2">
    <name type="scientific">Colletotrichum gloeosporioides (strain Cg-14)</name>
    <name type="common">Anthracnose fungus</name>
    <name type="synonym">Glomerella cingulata</name>
    <dbReference type="NCBI Taxonomy" id="1237896"/>
    <lineage>
        <taxon>Eukaryota</taxon>
        <taxon>Fungi</taxon>
        <taxon>Dikarya</taxon>
        <taxon>Ascomycota</taxon>
        <taxon>Pezizomycotina</taxon>
        <taxon>Sordariomycetes</taxon>
        <taxon>Hypocreomycetidae</taxon>
        <taxon>Glomerellales</taxon>
        <taxon>Glomerellaceae</taxon>
        <taxon>Colletotrichum</taxon>
        <taxon>Colletotrichum gloeosporioides species complex</taxon>
    </lineage>
</organism>
<accession>T0LI15</accession>
<protein>
    <submittedName>
        <fullName evidence="1">Uncharacterized protein</fullName>
    </submittedName>
</protein>
<evidence type="ECO:0000313" key="2">
    <source>
        <dbReference type="Proteomes" id="UP000015530"/>
    </source>
</evidence>
<gene>
    <name evidence="1" type="ORF">CGLO_13013</name>
</gene>
<proteinExistence type="predicted"/>
<sequence length="8" mass="1081">MNWYVRGR</sequence>
<evidence type="ECO:0000313" key="1">
    <source>
        <dbReference type="EMBL" id="EQB47815.1"/>
    </source>
</evidence>
<reference evidence="2" key="1">
    <citation type="journal article" date="2013" name="Mol. Plant Microbe Interact.">
        <title>Global aspects of pacC regulation of pathogenicity genes in Colletotrichum gloeosporioides as revealed by transcriptome analysis.</title>
        <authorList>
            <person name="Alkan N."/>
            <person name="Meng X."/>
            <person name="Friedlander G."/>
            <person name="Reuveni E."/>
            <person name="Sukno S."/>
            <person name="Sherman A."/>
            <person name="Thon M."/>
            <person name="Fluhr R."/>
            <person name="Prusky D."/>
        </authorList>
    </citation>
    <scope>NUCLEOTIDE SEQUENCE [LARGE SCALE GENOMIC DNA]</scope>
    <source>
        <strain evidence="2">Cg-14</strain>
    </source>
</reference>
<dbReference type="Proteomes" id="UP000015530">
    <property type="component" value="Unassembled WGS sequence"/>
</dbReference>
<name>T0LI15_COLGC</name>